<feature type="non-terminal residue" evidence="7">
    <location>
        <position position="1"/>
    </location>
</feature>
<dbReference type="CDD" id="cd02440">
    <property type="entry name" value="AdoMet_MTases"/>
    <property type="match status" value="1"/>
</dbReference>
<dbReference type="InterPro" id="IPR004556">
    <property type="entry name" value="HemK-like"/>
</dbReference>
<dbReference type="InterPro" id="IPR007848">
    <property type="entry name" value="Small_mtfrase_dom"/>
</dbReference>
<organism evidence="7 8">
    <name type="scientific">SAR92 bacterium BACL26 MAG-121220-bin70</name>
    <dbReference type="NCBI Taxonomy" id="1655626"/>
    <lineage>
        <taxon>Bacteria</taxon>
        <taxon>Pseudomonadati</taxon>
        <taxon>Pseudomonadota</taxon>
        <taxon>Gammaproteobacteria</taxon>
        <taxon>Cellvibrionales</taxon>
        <taxon>Porticoccaceae</taxon>
        <taxon>SAR92 clade</taxon>
    </lineage>
</organism>
<accession>A0A0R2U8H9</accession>
<dbReference type="GO" id="GO:0102559">
    <property type="term" value="F:peptide chain release factor N(5)-glutamine methyltransferase activity"/>
    <property type="evidence" value="ECO:0007669"/>
    <property type="project" value="UniProtKB-EC"/>
</dbReference>
<dbReference type="EMBL" id="LICA01000234">
    <property type="protein sequence ID" value="KRO93595.1"/>
    <property type="molecule type" value="Genomic_DNA"/>
</dbReference>
<evidence type="ECO:0000256" key="2">
    <source>
        <dbReference type="ARBA" id="ARBA00022603"/>
    </source>
</evidence>
<evidence type="ECO:0000313" key="8">
    <source>
        <dbReference type="Proteomes" id="UP000051213"/>
    </source>
</evidence>
<comment type="caution">
    <text evidence="7">The sequence shown here is derived from an EMBL/GenBank/DDBJ whole genome shotgun (WGS) entry which is preliminary data.</text>
</comment>
<sequence>SADTLIPRPETELLVEIALGLDLPKVCRVLDLGTGTGAIALALASERTDWQLTAVDSQIAAVNLAEINRQHCQLDNVSIYQSDWFSQVPGFSASPQYHLIISNPPYIEINDPHLSQGDLRFEPVSALVSGQDGLDDLRIVIEQSPRYLHSNGWLLVEHGYQQGNAVRNLFANAGFTAVATQVDYNNLERVTLGCLLATH</sequence>
<dbReference type="InterPro" id="IPR019874">
    <property type="entry name" value="RF_methyltr_PrmC"/>
</dbReference>
<keyword evidence="3 7" id="KW-0808">Transferase</keyword>
<feature type="domain" description="Methyltransferase small" evidence="6">
    <location>
        <begin position="25"/>
        <end position="108"/>
    </location>
</feature>
<dbReference type="PANTHER" id="PTHR18895:SF74">
    <property type="entry name" value="MTRF1L RELEASE FACTOR GLUTAMINE METHYLTRANSFERASE"/>
    <property type="match status" value="1"/>
</dbReference>
<dbReference type="PROSITE" id="PS00092">
    <property type="entry name" value="N6_MTASE"/>
    <property type="match status" value="1"/>
</dbReference>
<evidence type="ECO:0000256" key="1">
    <source>
        <dbReference type="ARBA" id="ARBA00012771"/>
    </source>
</evidence>
<evidence type="ECO:0000313" key="7">
    <source>
        <dbReference type="EMBL" id="KRO93595.1"/>
    </source>
</evidence>
<dbReference type="NCBIfam" id="TIGR00536">
    <property type="entry name" value="hemK_fam"/>
    <property type="match status" value="1"/>
</dbReference>
<dbReference type="SUPFAM" id="SSF53335">
    <property type="entry name" value="S-adenosyl-L-methionine-dependent methyltransferases"/>
    <property type="match status" value="1"/>
</dbReference>
<proteinExistence type="predicted"/>
<dbReference type="GO" id="GO:0003676">
    <property type="term" value="F:nucleic acid binding"/>
    <property type="evidence" value="ECO:0007669"/>
    <property type="project" value="InterPro"/>
</dbReference>
<dbReference type="NCBIfam" id="TIGR03534">
    <property type="entry name" value="RF_mod_PrmC"/>
    <property type="match status" value="1"/>
</dbReference>
<keyword evidence="4" id="KW-0949">S-adenosyl-L-methionine</keyword>
<dbReference type="Gene3D" id="3.40.50.150">
    <property type="entry name" value="Vaccinia Virus protein VP39"/>
    <property type="match status" value="1"/>
</dbReference>
<evidence type="ECO:0000259" key="6">
    <source>
        <dbReference type="Pfam" id="PF05175"/>
    </source>
</evidence>
<reference evidence="7 8" key="1">
    <citation type="submission" date="2015-10" db="EMBL/GenBank/DDBJ databases">
        <title>Metagenome-Assembled Genomes uncover a global brackish microbiome.</title>
        <authorList>
            <person name="Hugerth L.W."/>
            <person name="Larsson J."/>
            <person name="Alneberg J."/>
            <person name="Lindh M.V."/>
            <person name="Legrand C."/>
            <person name="Pinhassi J."/>
            <person name="Andersson A.F."/>
        </authorList>
    </citation>
    <scope>NUCLEOTIDE SEQUENCE [LARGE SCALE GENOMIC DNA]</scope>
    <source>
        <strain evidence="7">BACL26 MAG-121220-bin70</strain>
    </source>
</reference>
<dbReference type="Pfam" id="PF05175">
    <property type="entry name" value="MTS"/>
    <property type="match status" value="1"/>
</dbReference>
<keyword evidence="2 7" id="KW-0489">Methyltransferase</keyword>
<name>A0A0R2U8H9_9GAMM</name>
<dbReference type="Proteomes" id="UP000051213">
    <property type="component" value="Unassembled WGS sequence"/>
</dbReference>
<comment type="catalytic activity">
    <reaction evidence="5">
        <text>L-glutaminyl-[peptide chain release factor] + S-adenosyl-L-methionine = N(5)-methyl-L-glutaminyl-[peptide chain release factor] + S-adenosyl-L-homocysteine + H(+)</text>
        <dbReference type="Rhea" id="RHEA:42896"/>
        <dbReference type="Rhea" id="RHEA-COMP:10271"/>
        <dbReference type="Rhea" id="RHEA-COMP:10272"/>
        <dbReference type="ChEBI" id="CHEBI:15378"/>
        <dbReference type="ChEBI" id="CHEBI:30011"/>
        <dbReference type="ChEBI" id="CHEBI:57856"/>
        <dbReference type="ChEBI" id="CHEBI:59789"/>
        <dbReference type="ChEBI" id="CHEBI:61891"/>
        <dbReference type="EC" id="2.1.1.297"/>
    </reaction>
</comment>
<dbReference type="PANTHER" id="PTHR18895">
    <property type="entry name" value="HEMK METHYLTRANSFERASE"/>
    <property type="match status" value="1"/>
</dbReference>
<dbReference type="InterPro" id="IPR050320">
    <property type="entry name" value="N5-glutamine_MTase"/>
</dbReference>
<dbReference type="InterPro" id="IPR029063">
    <property type="entry name" value="SAM-dependent_MTases_sf"/>
</dbReference>
<dbReference type="AlphaFoldDB" id="A0A0R2U8H9"/>
<protein>
    <recommendedName>
        <fullName evidence="1">peptide chain release factor N(5)-glutamine methyltransferase</fullName>
        <ecNumber evidence="1">2.1.1.297</ecNumber>
    </recommendedName>
</protein>
<evidence type="ECO:0000256" key="4">
    <source>
        <dbReference type="ARBA" id="ARBA00022691"/>
    </source>
</evidence>
<gene>
    <name evidence="7" type="ORF">ABS24_04850</name>
</gene>
<dbReference type="GO" id="GO:0032259">
    <property type="term" value="P:methylation"/>
    <property type="evidence" value="ECO:0007669"/>
    <property type="project" value="UniProtKB-KW"/>
</dbReference>
<dbReference type="InterPro" id="IPR002052">
    <property type="entry name" value="DNA_methylase_N6_adenine_CS"/>
</dbReference>
<dbReference type="EC" id="2.1.1.297" evidence="1"/>
<evidence type="ECO:0000256" key="3">
    <source>
        <dbReference type="ARBA" id="ARBA00022679"/>
    </source>
</evidence>
<dbReference type="FunFam" id="3.40.50.150:FF:000053">
    <property type="entry name" value="Release factor glutamine methyltransferase"/>
    <property type="match status" value="1"/>
</dbReference>
<evidence type="ECO:0000256" key="5">
    <source>
        <dbReference type="ARBA" id="ARBA00048391"/>
    </source>
</evidence>